<organism evidence="1 2">
    <name type="scientific">Linum tenue</name>
    <dbReference type="NCBI Taxonomy" id="586396"/>
    <lineage>
        <taxon>Eukaryota</taxon>
        <taxon>Viridiplantae</taxon>
        <taxon>Streptophyta</taxon>
        <taxon>Embryophyta</taxon>
        <taxon>Tracheophyta</taxon>
        <taxon>Spermatophyta</taxon>
        <taxon>Magnoliopsida</taxon>
        <taxon>eudicotyledons</taxon>
        <taxon>Gunneridae</taxon>
        <taxon>Pentapetalae</taxon>
        <taxon>rosids</taxon>
        <taxon>fabids</taxon>
        <taxon>Malpighiales</taxon>
        <taxon>Linaceae</taxon>
        <taxon>Linum</taxon>
    </lineage>
</organism>
<comment type="caution">
    <text evidence="1">The sequence shown here is derived from an EMBL/GenBank/DDBJ whole genome shotgun (WGS) entry which is preliminary data.</text>
</comment>
<name>A0AAV0P8Y2_9ROSI</name>
<keyword evidence="2" id="KW-1185">Reference proteome</keyword>
<evidence type="ECO:0000313" key="1">
    <source>
        <dbReference type="EMBL" id="CAI0467410.1"/>
    </source>
</evidence>
<dbReference type="AlphaFoldDB" id="A0AAV0P8Y2"/>
<accession>A0AAV0P8Y2</accession>
<dbReference type="Proteomes" id="UP001154282">
    <property type="component" value="Unassembled WGS sequence"/>
</dbReference>
<gene>
    <name evidence="1" type="ORF">LITE_LOCUS37424</name>
</gene>
<evidence type="ECO:0000313" key="2">
    <source>
        <dbReference type="Proteomes" id="UP001154282"/>
    </source>
</evidence>
<protein>
    <submittedName>
        <fullName evidence="1">Uncharacterized protein</fullName>
    </submittedName>
</protein>
<reference evidence="1" key="1">
    <citation type="submission" date="2022-08" db="EMBL/GenBank/DDBJ databases">
        <authorList>
            <person name="Gutierrez-Valencia J."/>
        </authorList>
    </citation>
    <scope>NUCLEOTIDE SEQUENCE</scope>
</reference>
<sequence>MADSDSATAQSPSPSPSPPAAPLAPVYFYFLLAPAFNPLSSPYVSRIASFLISDSFLPCRAGSRGRRISRRSVPRSRN</sequence>
<proteinExistence type="predicted"/>
<dbReference type="EMBL" id="CAMGYJ010000008">
    <property type="protein sequence ID" value="CAI0467410.1"/>
    <property type="molecule type" value="Genomic_DNA"/>
</dbReference>